<dbReference type="Pfam" id="PF14123">
    <property type="entry name" value="DUF4290"/>
    <property type="match status" value="1"/>
</dbReference>
<evidence type="ECO:0000313" key="2">
    <source>
        <dbReference type="Proteomes" id="UP000076586"/>
    </source>
</evidence>
<dbReference type="AlphaFoldDB" id="A0A161M5H0"/>
<dbReference type="Proteomes" id="UP000076586">
    <property type="component" value="Unassembled WGS sequence"/>
</dbReference>
<dbReference type="InterPro" id="IPR025632">
    <property type="entry name" value="DUF4290"/>
</dbReference>
<evidence type="ECO:0008006" key="3">
    <source>
        <dbReference type="Google" id="ProtNLM"/>
    </source>
</evidence>
<evidence type="ECO:0000313" key="1">
    <source>
        <dbReference type="EMBL" id="GAT63623.1"/>
    </source>
</evidence>
<keyword evidence="2" id="KW-1185">Reference proteome</keyword>
<comment type="caution">
    <text evidence="1">The sequence shown here is derived from an EMBL/GenBank/DDBJ whole genome shotgun (WGS) entry which is preliminary data.</text>
</comment>
<name>A0A161M5H0_9BACT</name>
<protein>
    <recommendedName>
        <fullName evidence="3">DUF4290 domain-containing protein</fullName>
    </recommendedName>
</protein>
<reference evidence="2" key="1">
    <citation type="submission" date="2016-04" db="EMBL/GenBank/DDBJ databases">
        <title>Draft genome sequence of Paludibacter jiangxiensis strain NM7.</title>
        <authorList>
            <person name="Qiu Y."/>
            <person name="Matsuura N."/>
            <person name="Ohashi A."/>
            <person name="Tourlousse M.D."/>
            <person name="Sekiguchi Y."/>
        </authorList>
    </citation>
    <scope>NUCLEOTIDE SEQUENCE [LARGE SCALE GENOMIC DNA]</scope>
    <source>
        <strain evidence="2">NM7</strain>
    </source>
</reference>
<accession>A0A161M5H0</accession>
<organism evidence="1 2">
    <name type="scientific">Paludibacter jiangxiensis</name>
    <dbReference type="NCBI Taxonomy" id="681398"/>
    <lineage>
        <taxon>Bacteria</taxon>
        <taxon>Pseudomonadati</taxon>
        <taxon>Bacteroidota</taxon>
        <taxon>Bacteroidia</taxon>
        <taxon>Bacteroidales</taxon>
        <taxon>Paludibacteraceae</taxon>
        <taxon>Paludibacter</taxon>
    </lineage>
</organism>
<proteinExistence type="predicted"/>
<sequence>MCTFAKTLSIKPLCRRGICDMEYAKRQTLILPEYGRNIQRMVQHAVNIEDPKERARCAQTIISIMGNLFPYLRDINNFKHKLWDHLAIMSDFKLDIDYPCEVLKKENLYTHPDKIPFSNKSIRYPHYGRVLEQMIAKAIDYPEGEQKDQLLLLIANHMKKCYLTWNKEVVEDRKIFDDLRELSRGRLNINPDFLKLMESKEILNKKNKPNNQNKKATK</sequence>
<dbReference type="EMBL" id="BDCR01000004">
    <property type="protein sequence ID" value="GAT63623.1"/>
    <property type="molecule type" value="Genomic_DNA"/>
</dbReference>
<gene>
    <name evidence="1" type="ORF">PJIAN_4162</name>
</gene>
<reference evidence="2" key="2">
    <citation type="journal article" date="2017" name="Genome Announc.">
        <title>Draft genome sequence of Paludibacter jiangxiensis NM7(T), a propionate-producing fermentative bacterium.</title>
        <authorList>
            <person name="Qiu Y.-L."/>
            <person name="Tourlousse D.M."/>
            <person name="Matsuura N."/>
            <person name="Ohashi A."/>
            <person name="Sekiguchi Y."/>
        </authorList>
    </citation>
    <scope>NUCLEOTIDE SEQUENCE [LARGE SCALE GENOMIC DNA]</scope>
    <source>
        <strain evidence="2">NM7</strain>
    </source>
</reference>
<dbReference type="STRING" id="681398.PJIAN_4162"/>